<dbReference type="Pfam" id="PF00071">
    <property type="entry name" value="Ras"/>
    <property type="match status" value="1"/>
</dbReference>
<dbReference type="FunFam" id="3.40.50.300:FF:001447">
    <property type="entry name" value="Ras-related protein Rab-1B"/>
    <property type="match status" value="1"/>
</dbReference>
<sequence>MQSARRFTYTIVGDAGVGKTCLERQFTSRTFQEVHDLTIGVEFSTRTINVDDKRIKLDICDTAGHEAFVPITKQFYCGAACIILVYDITRRETFDHIAILLERARELSRAGVTLALIGNKCDLSHMRAVSYEEGREFAKRHDLVFMETSAKTTQNVDEAFILAAERIYKKVQVGVLDLPEKVCLSACLVQYAGKAKDWLSTGWQPTYFASLSKLRNLWQALELSNLGMPICWIANFWHKMGRWK</sequence>
<dbReference type="SMART" id="SM00175">
    <property type="entry name" value="RAB"/>
    <property type="match status" value="1"/>
</dbReference>
<gene>
    <name evidence="2" type="ORF">TRITD_2Bv1G239960</name>
</gene>
<dbReference type="EMBL" id="LT934114">
    <property type="protein sequence ID" value="VAH53221.1"/>
    <property type="molecule type" value="Genomic_DNA"/>
</dbReference>
<organism evidence="2 3">
    <name type="scientific">Triticum turgidum subsp. durum</name>
    <name type="common">Durum wheat</name>
    <name type="synonym">Triticum durum</name>
    <dbReference type="NCBI Taxonomy" id="4567"/>
    <lineage>
        <taxon>Eukaryota</taxon>
        <taxon>Viridiplantae</taxon>
        <taxon>Streptophyta</taxon>
        <taxon>Embryophyta</taxon>
        <taxon>Tracheophyta</taxon>
        <taxon>Spermatophyta</taxon>
        <taxon>Magnoliopsida</taxon>
        <taxon>Liliopsida</taxon>
        <taxon>Poales</taxon>
        <taxon>Poaceae</taxon>
        <taxon>BOP clade</taxon>
        <taxon>Pooideae</taxon>
        <taxon>Triticodae</taxon>
        <taxon>Triticeae</taxon>
        <taxon>Triticinae</taxon>
        <taxon>Triticum</taxon>
    </lineage>
</organism>
<accession>A0A9R1Q0I9</accession>
<protein>
    <submittedName>
        <fullName evidence="2">Uncharacterized protein</fullName>
    </submittedName>
</protein>
<dbReference type="PRINTS" id="PR00449">
    <property type="entry name" value="RASTRNSFRMNG"/>
</dbReference>
<dbReference type="SMART" id="SM00174">
    <property type="entry name" value="RHO"/>
    <property type="match status" value="1"/>
</dbReference>
<evidence type="ECO:0000313" key="3">
    <source>
        <dbReference type="Proteomes" id="UP000324705"/>
    </source>
</evidence>
<dbReference type="NCBIfam" id="TIGR00231">
    <property type="entry name" value="small_GTP"/>
    <property type="match status" value="1"/>
</dbReference>
<dbReference type="InterPro" id="IPR027417">
    <property type="entry name" value="P-loop_NTPase"/>
</dbReference>
<dbReference type="PROSITE" id="PS51421">
    <property type="entry name" value="RAS"/>
    <property type="match status" value="1"/>
</dbReference>
<dbReference type="Gene3D" id="3.40.50.300">
    <property type="entry name" value="P-loop containing nucleotide triphosphate hydrolases"/>
    <property type="match status" value="1"/>
</dbReference>
<name>A0A9R1Q0I9_TRITD</name>
<dbReference type="InterPro" id="IPR050209">
    <property type="entry name" value="Rab_GTPases_membrane_traffic"/>
</dbReference>
<dbReference type="GO" id="GO:0003924">
    <property type="term" value="F:GTPase activity"/>
    <property type="evidence" value="ECO:0007669"/>
    <property type="project" value="InterPro"/>
</dbReference>
<dbReference type="SMART" id="SM00173">
    <property type="entry name" value="RAS"/>
    <property type="match status" value="1"/>
</dbReference>
<proteinExistence type="inferred from homology"/>
<dbReference type="PANTHER" id="PTHR47979">
    <property type="entry name" value="DRAB11-RELATED"/>
    <property type="match status" value="1"/>
</dbReference>
<dbReference type="Proteomes" id="UP000324705">
    <property type="component" value="Chromosome 2B"/>
</dbReference>
<dbReference type="SUPFAM" id="SSF52540">
    <property type="entry name" value="P-loop containing nucleoside triphosphate hydrolases"/>
    <property type="match status" value="1"/>
</dbReference>
<evidence type="ECO:0000313" key="2">
    <source>
        <dbReference type="EMBL" id="VAH53221.1"/>
    </source>
</evidence>
<dbReference type="InterPro" id="IPR001806">
    <property type="entry name" value="Small_GTPase"/>
</dbReference>
<evidence type="ECO:0000256" key="1">
    <source>
        <dbReference type="ARBA" id="ARBA00006270"/>
    </source>
</evidence>
<dbReference type="AlphaFoldDB" id="A0A9R1Q0I9"/>
<dbReference type="GO" id="GO:0005525">
    <property type="term" value="F:GTP binding"/>
    <property type="evidence" value="ECO:0007669"/>
    <property type="project" value="InterPro"/>
</dbReference>
<dbReference type="OMA" id="PICWIAN"/>
<dbReference type="PROSITE" id="PS51419">
    <property type="entry name" value="RAB"/>
    <property type="match status" value="1"/>
</dbReference>
<dbReference type="SMART" id="SM00176">
    <property type="entry name" value="RAN"/>
    <property type="match status" value="1"/>
</dbReference>
<keyword evidence="3" id="KW-1185">Reference proteome</keyword>
<dbReference type="InterPro" id="IPR005225">
    <property type="entry name" value="Small_GTP-bd"/>
</dbReference>
<dbReference type="Gramene" id="TRITD2Bv1G239960.1">
    <property type="protein sequence ID" value="TRITD2Bv1G239960.1"/>
    <property type="gene ID" value="TRITD2Bv1G239960"/>
</dbReference>
<comment type="similarity">
    <text evidence="1">Belongs to the small GTPase superfamily. Rab family.</text>
</comment>
<reference evidence="2 3" key="1">
    <citation type="submission" date="2017-09" db="EMBL/GenBank/DDBJ databases">
        <authorList>
            <consortium name="International Durum Wheat Genome Sequencing Consortium (IDWGSC)"/>
            <person name="Milanesi L."/>
        </authorList>
    </citation>
    <scope>NUCLEOTIDE SEQUENCE [LARGE SCALE GENOMIC DNA]</scope>
    <source>
        <strain evidence="3">cv. Svevo</strain>
    </source>
</reference>